<dbReference type="SMART" id="SM00849">
    <property type="entry name" value="Lactamase_B"/>
    <property type="match status" value="1"/>
</dbReference>
<evidence type="ECO:0000256" key="16">
    <source>
        <dbReference type="SAM" id="MobiDB-lite"/>
    </source>
</evidence>
<name>A0A8S1HNV9_9PELO</name>
<evidence type="ECO:0000256" key="9">
    <source>
        <dbReference type="ARBA" id="ARBA00023004"/>
    </source>
</evidence>
<dbReference type="SUPFAM" id="SSF56281">
    <property type="entry name" value="Metallo-hydrolase/oxidoreductase"/>
    <property type="match status" value="1"/>
</dbReference>
<dbReference type="FunFam" id="3.60.15.10:FF:000013">
    <property type="entry name" value="Persulfide dioxygenase ETHE1, mitochondrial"/>
    <property type="match status" value="1"/>
</dbReference>
<keyword evidence="5" id="KW-0809">Transit peptide</keyword>
<dbReference type="GO" id="GO:0046872">
    <property type="term" value="F:metal ion binding"/>
    <property type="evidence" value="ECO:0007669"/>
    <property type="project" value="UniProtKB-KW"/>
</dbReference>
<dbReference type="PANTHER" id="PTHR43084:SF1">
    <property type="entry name" value="PERSULFIDE DIOXYGENASE ETHE1, MITOCHONDRIAL"/>
    <property type="match status" value="1"/>
</dbReference>
<evidence type="ECO:0000256" key="4">
    <source>
        <dbReference type="ARBA" id="ARBA00022723"/>
    </source>
</evidence>
<keyword evidence="4" id="KW-0479">Metal-binding</keyword>
<dbReference type="GO" id="GO:0006749">
    <property type="term" value="P:glutathione metabolic process"/>
    <property type="evidence" value="ECO:0007669"/>
    <property type="project" value="InterPro"/>
</dbReference>
<dbReference type="GO" id="GO:0070813">
    <property type="term" value="P:hydrogen sulfide metabolic process"/>
    <property type="evidence" value="ECO:0007669"/>
    <property type="project" value="TreeGrafter"/>
</dbReference>
<gene>
    <name evidence="18" type="ORF">CAUJ_LOCUS14055</name>
</gene>
<keyword evidence="8" id="KW-0560">Oxidoreductase</keyword>
<keyword evidence="7" id="KW-0007">Acetylation</keyword>
<feature type="domain" description="Metallo-beta-lactamase" evidence="17">
    <location>
        <begin position="20"/>
        <end position="165"/>
    </location>
</feature>
<evidence type="ECO:0000256" key="15">
    <source>
        <dbReference type="ARBA" id="ARBA00077964"/>
    </source>
</evidence>
<proteinExistence type="inferred from homology"/>
<evidence type="ECO:0000256" key="10">
    <source>
        <dbReference type="ARBA" id="ARBA00023128"/>
    </source>
</evidence>
<evidence type="ECO:0000256" key="11">
    <source>
        <dbReference type="ARBA" id="ARBA00050990"/>
    </source>
</evidence>
<keyword evidence="19" id="KW-1185">Reference proteome</keyword>
<evidence type="ECO:0000256" key="13">
    <source>
        <dbReference type="ARBA" id="ARBA00066686"/>
    </source>
</evidence>
<organism evidence="18 19">
    <name type="scientific">Caenorhabditis auriculariae</name>
    <dbReference type="NCBI Taxonomy" id="2777116"/>
    <lineage>
        <taxon>Eukaryota</taxon>
        <taxon>Metazoa</taxon>
        <taxon>Ecdysozoa</taxon>
        <taxon>Nematoda</taxon>
        <taxon>Chromadorea</taxon>
        <taxon>Rhabditida</taxon>
        <taxon>Rhabditina</taxon>
        <taxon>Rhabditomorpha</taxon>
        <taxon>Rhabditoidea</taxon>
        <taxon>Rhabditidae</taxon>
        <taxon>Peloderinae</taxon>
        <taxon>Caenorhabditis</taxon>
    </lineage>
</organism>
<dbReference type="OrthoDB" id="449487at2759"/>
<dbReference type="InterPro" id="IPR044528">
    <property type="entry name" value="POD-like_MBL-fold"/>
</dbReference>
<evidence type="ECO:0000256" key="2">
    <source>
        <dbReference type="ARBA" id="ARBA00004173"/>
    </source>
</evidence>
<sequence>MRGLAFSTPIFRQLVEFQSYTYTYILGCEKTRQAVIIDPVDKTADRDIQLLKDFDLNLVYGLNTHVHADHITGTHLLRKAFPSMKSVLSRASGGKADRLVDDGEDVQFGEQKLEVRATPGHTNGCVTYVWHELRRAFTGDSLLVRACGRTDFQEGNAAALIFIGHNYNGILQTSVLEEKNLNPRLTKTEEKFLETMENLHLAHPKQLDEAVPANMKDGEVENSS</sequence>
<dbReference type="AlphaFoldDB" id="A0A8S1HNV9"/>
<dbReference type="GO" id="GO:0050313">
    <property type="term" value="F:sulfur dioxygenase activity"/>
    <property type="evidence" value="ECO:0007669"/>
    <property type="project" value="UniProtKB-EC"/>
</dbReference>
<evidence type="ECO:0000256" key="8">
    <source>
        <dbReference type="ARBA" id="ARBA00023002"/>
    </source>
</evidence>
<dbReference type="EC" id="1.13.11.18" evidence="13"/>
<feature type="region of interest" description="Disordered" evidence="16">
    <location>
        <begin position="203"/>
        <end position="224"/>
    </location>
</feature>
<accession>A0A8S1HNV9</accession>
<evidence type="ECO:0000256" key="5">
    <source>
        <dbReference type="ARBA" id="ARBA00022946"/>
    </source>
</evidence>
<dbReference type="GO" id="GO:0005739">
    <property type="term" value="C:mitochondrion"/>
    <property type="evidence" value="ECO:0007669"/>
    <property type="project" value="UniProtKB-SubCell"/>
</dbReference>
<dbReference type="PANTHER" id="PTHR43084">
    <property type="entry name" value="PERSULFIDE DIOXYGENASE ETHE1"/>
    <property type="match status" value="1"/>
</dbReference>
<keyword evidence="10" id="KW-0496">Mitochondrion</keyword>
<dbReference type="CDD" id="cd07724">
    <property type="entry name" value="POD-like_MBL-fold"/>
    <property type="match status" value="1"/>
</dbReference>
<dbReference type="InterPro" id="IPR051682">
    <property type="entry name" value="Mito_Persulfide_Diox"/>
</dbReference>
<evidence type="ECO:0000256" key="12">
    <source>
        <dbReference type="ARBA" id="ARBA00065219"/>
    </source>
</evidence>
<reference evidence="18" key="1">
    <citation type="submission" date="2020-10" db="EMBL/GenBank/DDBJ databases">
        <authorList>
            <person name="Kikuchi T."/>
        </authorList>
    </citation>
    <scope>NUCLEOTIDE SEQUENCE</scope>
    <source>
        <strain evidence="18">NKZ352</strain>
    </source>
</reference>
<evidence type="ECO:0000256" key="6">
    <source>
        <dbReference type="ARBA" id="ARBA00022964"/>
    </source>
</evidence>
<dbReference type="EMBL" id="CAJGYM010000116">
    <property type="protein sequence ID" value="CAD6198149.1"/>
    <property type="molecule type" value="Genomic_DNA"/>
</dbReference>
<comment type="cofactor">
    <cofactor evidence="1">
        <name>Fe(2+)</name>
        <dbReference type="ChEBI" id="CHEBI:29033"/>
    </cofactor>
</comment>
<comment type="caution">
    <text evidence="18">The sequence shown here is derived from an EMBL/GenBank/DDBJ whole genome shotgun (WGS) entry which is preliminary data.</text>
</comment>
<dbReference type="InterPro" id="IPR036866">
    <property type="entry name" value="RibonucZ/Hydroxyglut_hydro"/>
</dbReference>
<comment type="subcellular location">
    <subcellularLocation>
        <location evidence="2">Mitochondrion</location>
    </subcellularLocation>
</comment>
<dbReference type="Pfam" id="PF00753">
    <property type="entry name" value="Lactamase_B"/>
    <property type="match status" value="1"/>
</dbReference>
<comment type="catalytic activity">
    <reaction evidence="11">
        <text>S-sulfanylglutathione + O2 + H2O = sulfite + glutathione + 2 H(+)</text>
        <dbReference type="Rhea" id="RHEA:12981"/>
        <dbReference type="ChEBI" id="CHEBI:15377"/>
        <dbReference type="ChEBI" id="CHEBI:15378"/>
        <dbReference type="ChEBI" id="CHEBI:15379"/>
        <dbReference type="ChEBI" id="CHEBI:17359"/>
        <dbReference type="ChEBI" id="CHEBI:57925"/>
        <dbReference type="ChEBI" id="CHEBI:58905"/>
        <dbReference type="EC" id="1.13.11.18"/>
    </reaction>
</comment>
<comment type="subunit">
    <text evidence="12">Homodimer. Monomer. Interacts with TST. May interact with RELA.</text>
</comment>
<protein>
    <recommendedName>
        <fullName evidence="14">Persulfide dioxygenase ETHE1, mitochondrial</fullName>
        <ecNumber evidence="13">1.13.11.18</ecNumber>
    </recommendedName>
    <alternativeName>
        <fullName evidence="15">Sulfur dioxygenase ETHE1</fullName>
    </alternativeName>
</protein>
<evidence type="ECO:0000313" key="19">
    <source>
        <dbReference type="Proteomes" id="UP000835052"/>
    </source>
</evidence>
<comment type="similarity">
    <text evidence="3">Belongs to the metallo-beta-lactamase superfamily. Glyoxalase II family.</text>
</comment>
<keyword evidence="6" id="KW-0223">Dioxygenase</keyword>
<evidence type="ECO:0000259" key="17">
    <source>
        <dbReference type="SMART" id="SM00849"/>
    </source>
</evidence>
<evidence type="ECO:0000256" key="7">
    <source>
        <dbReference type="ARBA" id="ARBA00022990"/>
    </source>
</evidence>
<evidence type="ECO:0000256" key="1">
    <source>
        <dbReference type="ARBA" id="ARBA00001954"/>
    </source>
</evidence>
<evidence type="ECO:0000313" key="18">
    <source>
        <dbReference type="EMBL" id="CAD6198149.1"/>
    </source>
</evidence>
<dbReference type="Proteomes" id="UP000835052">
    <property type="component" value="Unassembled WGS sequence"/>
</dbReference>
<keyword evidence="9" id="KW-0408">Iron</keyword>
<evidence type="ECO:0000256" key="14">
    <source>
        <dbReference type="ARBA" id="ARBA00067300"/>
    </source>
</evidence>
<dbReference type="InterPro" id="IPR001279">
    <property type="entry name" value="Metallo-B-lactamas"/>
</dbReference>
<evidence type="ECO:0000256" key="3">
    <source>
        <dbReference type="ARBA" id="ARBA00006759"/>
    </source>
</evidence>
<dbReference type="Gene3D" id="3.60.15.10">
    <property type="entry name" value="Ribonuclease Z/Hydroxyacylglutathione hydrolase-like"/>
    <property type="match status" value="1"/>
</dbReference>